<accession>A0AAU7JUI2</accession>
<dbReference type="Pfam" id="PF05437">
    <property type="entry name" value="AzlD"/>
    <property type="match status" value="1"/>
</dbReference>
<feature type="transmembrane region" description="Helical" evidence="1">
    <location>
        <begin position="68"/>
        <end position="101"/>
    </location>
</feature>
<dbReference type="EMBL" id="CP157483">
    <property type="protein sequence ID" value="XBO43943.1"/>
    <property type="molecule type" value="Genomic_DNA"/>
</dbReference>
<protein>
    <submittedName>
        <fullName evidence="2">AzlD domain-containing protein</fullName>
    </submittedName>
</protein>
<gene>
    <name evidence="2" type="ORF">ABEG17_01025</name>
</gene>
<dbReference type="AlphaFoldDB" id="A0AAU7JUI2"/>
<reference evidence="2" key="1">
    <citation type="submission" date="2024-05" db="EMBL/GenBank/DDBJ databases">
        <authorList>
            <person name="Kim S."/>
            <person name="Heo J."/>
            <person name="Choi H."/>
            <person name="Choi Y."/>
            <person name="Kwon S.-W."/>
            <person name="Kim Y."/>
        </authorList>
    </citation>
    <scope>NUCLEOTIDE SEQUENCE</scope>
    <source>
        <strain evidence="2">KACC 23699</strain>
    </source>
</reference>
<proteinExistence type="predicted"/>
<sequence length="104" mass="10570">MSTWTAVLVASALAFVLKYVGHLVPARWLDGQRTTRITSALPIALLAALVGVQTLTSSSGGIVLDSRAAAVGVAILALLLRAPFIVVVVLAAATAAGLRLLGLP</sequence>
<dbReference type="InterPro" id="IPR008407">
    <property type="entry name" value="Brnchd-chn_aa_trnsp_AzlD"/>
</dbReference>
<keyword evidence="1" id="KW-0812">Transmembrane</keyword>
<dbReference type="RefSeq" id="WP_406831395.1">
    <property type="nucleotide sequence ID" value="NZ_CP157483.1"/>
</dbReference>
<feature type="transmembrane region" description="Helical" evidence="1">
    <location>
        <begin position="6"/>
        <end position="25"/>
    </location>
</feature>
<evidence type="ECO:0000313" key="2">
    <source>
        <dbReference type="EMBL" id="XBO43943.1"/>
    </source>
</evidence>
<feature type="transmembrane region" description="Helical" evidence="1">
    <location>
        <begin position="37"/>
        <end position="56"/>
    </location>
</feature>
<evidence type="ECO:0000256" key="1">
    <source>
        <dbReference type="SAM" id="Phobius"/>
    </source>
</evidence>
<organism evidence="2">
    <name type="scientific">Pedococcus sp. KACC 23699</name>
    <dbReference type="NCBI Taxonomy" id="3149228"/>
    <lineage>
        <taxon>Bacteria</taxon>
        <taxon>Bacillati</taxon>
        <taxon>Actinomycetota</taxon>
        <taxon>Actinomycetes</taxon>
        <taxon>Micrococcales</taxon>
        <taxon>Intrasporangiaceae</taxon>
        <taxon>Pedococcus</taxon>
    </lineage>
</organism>
<keyword evidence="1" id="KW-0472">Membrane</keyword>
<keyword evidence="1" id="KW-1133">Transmembrane helix</keyword>
<name>A0AAU7JUI2_9MICO</name>